<accession>A0A4Y2WSP9</accession>
<name>A0A4Y2WSP9_ARAVE</name>
<keyword evidence="2" id="KW-1185">Reference proteome</keyword>
<evidence type="ECO:0000313" key="1">
    <source>
        <dbReference type="EMBL" id="GBO39806.1"/>
    </source>
</evidence>
<organism evidence="1 2">
    <name type="scientific">Araneus ventricosus</name>
    <name type="common">Orbweaver spider</name>
    <name type="synonym">Epeira ventricosa</name>
    <dbReference type="NCBI Taxonomy" id="182803"/>
    <lineage>
        <taxon>Eukaryota</taxon>
        <taxon>Metazoa</taxon>
        <taxon>Ecdysozoa</taxon>
        <taxon>Arthropoda</taxon>
        <taxon>Chelicerata</taxon>
        <taxon>Arachnida</taxon>
        <taxon>Araneae</taxon>
        <taxon>Araneomorphae</taxon>
        <taxon>Entelegynae</taxon>
        <taxon>Araneoidea</taxon>
        <taxon>Araneidae</taxon>
        <taxon>Araneus</taxon>
    </lineage>
</organism>
<proteinExistence type="predicted"/>
<protein>
    <recommendedName>
        <fullName evidence="3">DUF4817 domain-containing protein</fullName>
    </recommendedName>
</protein>
<comment type="caution">
    <text evidence="1">The sequence shown here is derived from an EMBL/GenBank/DDBJ whole genome shotgun (WGS) entry which is preliminary data.</text>
</comment>
<gene>
    <name evidence="1" type="ORF">AVEN_124620_1</name>
</gene>
<reference evidence="1 2" key="1">
    <citation type="journal article" date="2019" name="Sci. Rep.">
        <title>Orb-weaving spider Araneus ventricosus genome elucidates the spidroin gene catalogue.</title>
        <authorList>
            <person name="Kono N."/>
            <person name="Nakamura H."/>
            <person name="Ohtoshi R."/>
            <person name="Moran D.A.P."/>
            <person name="Shinohara A."/>
            <person name="Yoshida Y."/>
            <person name="Fujiwara M."/>
            <person name="Mori M."/>
            <person name="Tomita M."/>
            <person name="Arakawa K."/>
        </authorList>
    </citation>
    <scope>NUCLEOTIDE SEQUENCE [LARGE SCALE GENOMIC DNA]</scope>
</reference>
<evidence type="ECO:0008006" key="3">
    <source>
        <dbReference type="Google" id="ProtNLM"/>
    </source>
</evidence>
<dbReference type="EMBL" id="BGPR01064900">
    <property type="protein sequence ID" value="GBO39806.1"/>
    <property type="molecule type" value="Genomic_DNA"/>
</dbReference>
<dbReference type="AlphaFoldDB" id="A0A4Y2WSP9"/>
<evidence type="ECO:0000313" key="2">
    <source>
        <dbReference type="Proteomes" id="UP000499080"/>
    </source>
</evidence>
<feature type="non-terminal residue" evidence="1">
    <location>
        <position position="1"/>
    </location>
</feature>
<sequence length="121" mass="14157">IGSTPLRRTKSSAAEDSQRKCQNSYRAADGVSRFPSFTTLQRCFNFECRNCQYPSKNFVNNFYEQFRRTENVQHRKDDGRPSVSGEVSERVGETFIPLLIPKLDEVLFEDRQFRHSNRKSL</sequence>
<dbReference type="Proteomes" id="UP000499080">
    <property type="component" value="Unassembled WGS sequence"/>
</dbReference>